<accession>A0A0G0D6P3</accession>
<keyword evidence="1" id="KW-0812">Transmembrane</keyword>
<evidence type="ECO:0000259" key="2">
    <source>
        <dbReference type="Pfam" id="PF09972"/>
    </source>
</evidence>
<reference evidence="3 4" key="1">
    <citation type="journal article" date="2015" name="Nature">
        <title>rRNA introns, odd ribosomes, and small enigmatic genomes across a large radiation of phyla.</title>
        <authorList>
            <person name="Brown C.T."/>
            <person name="Hug L.A."/>
            <person name="Thomas B.C."/>
            <person name="Sharon I."/>
            <person name="Castelle C.J."/>
            <person name="Singh A."/>
            <person name="Wilkins M.J."/>
            <person name="Williams K.H."/>
            <person name="Banfield J.F."/>
        </authorList>
    </citation>
    <scope>NUCLEOTIDE SEQUENCE [LARGE SCALE GENOMIC DNA]</scope>
</reference>
<dbReference type="InterPro" id="IPR018702">
    <property type="entry name" value="DUF2207"/>
</dbReference>
<keyword evidence="1" id="KW-1133">Transmembrane helix</keyword>
<evidence type="ECO:0000313" key="4">
    <source>
        <dbReference type="Proteomes" id="UP000034316"/>
    </source>
</evidence>
<dbReference type="Proteomes" id="UP000034316">
    <property type="component" value="Unassembled WGS sequence"/>
</dbReference>
<feature type="transmembrane region" description="Helical" evidence="1">
    <location>
        <begin position="12"/>
        <end position="30"/>
    </location>
</feature>
<organism evidence="3 4">
    <name type="scientific">Berkelbacteria bacterium GW2011_GWA2_35_9</name>
    <dbReference type="NCBI Taxonomy" id="1618333"/>
    <lineage>
        <taxon>Bacteria</taxon>
        <taxon>Candidatus Berkelbacteria</taxon>
    </lineage>
</organism>
<sequence length="326" mass="37475">MNKEFRIKIPYITNLILSVSLIFALLSFISPDIISARDFSGEWYVKNLESEIIVNKDSSLNITEKITADCPQCFDKHGIFRTLATYYITDNNKKINLPIKLESITDFKGKSHKFEASKDPFSKNITWKIGDAGKTVSGENYYQIKYKVKNAVRSNNDFDELYWNVVGTSWDIEIENSQTKIIFPNGIDQLTTKINLYSGALLEKSNLFANYEWDKNSLIINQTQTLPAYTGITASITFPKNIVQPYTPSWWETNQNNFWYFLPIIVFIICFSLWKKYGIDPKIRAGRVPEFGPPNNFSPLYLGLIQSGWSVDNRSITAEIIKDKTN</sequence>
<comment type="caution">
    <text evidence="3">The sequence shown here is derived from an EMBL/GenBank/DDBJ whole genome shotgun (WGS) entry which is preliminary data.</text>
</comment>
<name>A0A0G0D6P3_9BACT</name>
<feature type="transmembrane region" description="Helical" evidence="1">
    <location>
        <begin position="258"/>
        <end position="274"/>
    </location>
</feature>
<dbReference type="STRING" id="1618333.UR93_C0005G0019"/>
<evidence type="ECO:0000256" key="1">
    <source>
        <dbReference type="SAM" id="Phobius"/>
    </source>
</evidence>
<protein>
    <recommendedName>
        <fullName evidence="2">DUF2207 domain-containing protein</fullName>
    </recommendedName>
</protein>
<keyword evidence="1" id="KW-0472">Membrane</keyword>
<evidence type="ECO:0000313" key="3">
    <source>
        <dbReference type="EMBL" id="KKP88963.1"/>
    </source>
</evidence>
<dbReference type="Pfam" id="PF09972">
    <property type="entry name" value="DUF2207"/>
    <property type="match status" value="1"/>
</dbReference>
<dbReference type="AlphaFoldDB" id="A0A0G0D6P3"/>
<feature type="domain" description="DUF2207" evidence="2">
    <location>
        <begin position="45"/>
        <end position="238"/>
    </location>
</feature>
<gene>
    <name evidence="3" type="ORF">UR93_C0005G0019</name>
</gene>
<proteinExistence type="predicted"/>
<dbReference type="EMBL" id="LBRB01000005">
    <property type="protein sequence ID" value="KKP88963.1"/>
    <property type="molecule type" value="Genomic_DNA"/>
</dbReference>